<organism evidence="1 2">
    <name type="scientific">Brassica carinata</name>
    <name type="common">Ethiopian mustard</name>
    <name type="synonym">Abyssinian cabbage</name>
    <dbReference type="NCBI Taxonomy" id="52824"/>
    <lineage>
        <taxon>Eukaryota</taxon>
        <taxon>Viridiplantae</taxon>
        <taxon>Streptophyta</taxon>
        <taxon>Embryophyta</taxon>
        <taxon>Tracheophyta</taxon>
        <taxon>Spermatophyta</taxon>
        <taxon>Magnoliopsida</taxon>
        <taxon>eudicotyledons</taxon>
        <taxon>Gunneridae</taxon>
        <taxon>Pentapetalae</taxon>
        <taxon>rosids</taxon>
        <taxon>malvids</taxon>
        <taxon>Brassicales</taxon>
        <taxon>Brassicaceae</taxon>
        <taxon>Brassiceae</taxon>
        <taxon>Brassica</taxon>
    </lineage>
</organism>
<comment type="caution">
    <text evidence="1">The sequence shown here is derived from an EMBL/GenBank/DDBJ whole genome shotgun (WGS) entry which is preliminary data.</text>
</comment>
<accession>A0A8X7QC11</accession>
<keyword evidence="2" id="KW-1185">Reference proteome</keyword>
<dbReference type="AlphaFoldDB" id="A0A8X7QC11"/>
<sequence length="140" mass="15773">MEENDDRLLNYWQTTHKCSIENDASYDRCLSSYLSTSIFCLPKIQIDASYGHLGHGSSKTLLIMVWPSFIAETALKNGTFHSSESCGAIKFIYGGRGTIVSNPQSKSLRPISSLWLIGTNIILSRKNKHSFCNLLILWIR</sequence>
<reference evidence="1 2" key="1">
    <citation type="submission" date="2020-02" db="EMBL/GenBank/DDBJ databases">
        <authorList>
            <person name="Ma Q."/>
            <person name="Huang Y."/>
            <person name="Song X."/>
            <person name="Pei D."/>
        </authorList>
    </citation>
    <scope>NUCLEOTIDE SEQUENCE [LARGE SCALE GENOMIC DNA]</scope>
    <source>
        <strain evidence="1">Sxm20200214</strain>
        <tissue evidence="1">Leaf</tissue>
    </source>
</reference>
<name>A0A8X7QC11_BRACI</name>
<dbReference type="Proteomes" id="UP000886595">
    <property type="component" value="Unassembled WGS sequence"/>
</dbReference>
<evidence type="ECO:0000313" key="1">
    <source>
        <dbReference type="EMBL" id="KAG2267412.1"/>
    </source>
</evidence>
<evidence type="ECO:0000313" key="2">
    <source>
        <dbReference type="Proteomes" id="UP000886595"/>
    </source>
</evidence>
<dbReference type="EMBL" id="JAAMPC010000013">
    <property type="protein sequence ID" value="KAG2267412.1"/>
    <property type="molecule type" value="Genomic_DNA"/>
</dbReference>
<gene>
    <name evidence="1" type="ORF">Bca52824_061967</name>
</gene>
<protein>
    <submittedName>
        <fullName evidence="1">Uncharacterized protein</fullName>
    </submittedName>
</protein>
<proteinExistence type="predicted"/>